<dbReference type="PANTHER" id="PTHR33603">
    <property type="entry name" value="METHYLTRANSFERASE"/>
    <property type="match status" value="1"/>
</dbReference>
<comment type="subunit">
    <text evidence="5">Homodimer.</text>
</comment>
<dbReference type="Pfam" id="PF02590">
    <property type="entry name" value="SPOUT_MTase"/>
    <property type="match status" value="1"/>
</dbReference>
<sequence length="157" mass="17951">MKLRLLAMGKTVPGPMEELVDDYSRRLGRYIPFELECLPEIKTTGSLPVDALREKEADQLLKKISPTDVVWLLDERGKAYRSVEFAAHLQKCMNSGPRNLVLVIGGAYGFSPRMYGRAQEKISLSKMTFNHQMVRLFAIEQLYRAFSILKGDPYHNE</sequence>
<evidence type="ECO:0000313" key="6">
    <source>
        <dbReference type="EMBL" id="MCO5725980.1"/>
    </source>
</evidence>
<reference evidence="6 7" key="1">
    <citation type="submission" date="2022-06" db="EMBL/GenBank/DDBJ databases">
        <authorList>
            <person name="Xuan X."/>
        </authorList>
    </citation>
    <scope>NUCLEOTIDE SEQUENCE [LARGE SCALE GENOMIC DNA]</scope>
    <source>
        <strain evidence="6 7">2V75</strain>
    </source>
</reference>
<name>A0ABT1B120_9FLAO</name>
<dbReference type="Proteomes" id="UP001206312">
    <property type="component" value="Unassembled WGS sequence"/>
</dbReference>
<keyword evidence="5" id="KW-0963">Cytoplasm</keyword>
<evidence type="ECO:0000313" key="7">
    <source>
        <dbReference type="Proteomes" id="UP001206312"/>
    </source>
</evidence>
<keyword evidence="7" id="KW-1185">Reference proteome</keyword>
<proteinExistence type="inferred from homology"/>
<feature type="binding site" evidence="5">
    <location>
        <begin position="124"/>
        <end position="129"/>
    </location>
    <ligand>
        <name>S-adenosyl-L-methionine</name>
        <dbReference type="ChEBI" id="CHEBI:59789"/>
    </ligand>
</feature>
<evidence type="ECO:0000256" key="2">
    <source>
        <dbReference type="ARBA" id="ARBA00022679"/>
    </source>
</evidence>
<feature type="binding site" evidence="5">
    <location>
        <position position="73"/>
    </location>
    <ligand>
        <name>S-adenosyl-L-methionine</name>
        <dbReference type="ChEBI" id="CHEBI:59789"/>
    </ligand>
</feature>
<dbReference type="Gene3D" id="3.40.1280.10">
    <property type="match status" value="1"/>
</dbReference>
<dbReference type="HAMAP" id="MF_00658">
    <property type="entry name" value="23SrRNA_methyltr_H"/>
    <property type="match status" value="1"/>
</dbReference>
<keyword evidence="3 5" id="KW-0949">S-adenosyl-L-methionine</keyword>
<evidence type="ECO:0000256" key="3">
    <source>
        <dbReference type="ARBA" id="ARBA00022691"/>
    </source>
</evidence>
<dbReference type="EC" id="2.1.1.177" evidence="5"/>
<comment type="subcellular location">
    <subcellularLocation>
        <location evidence="5">Cytoplasm</location>
    </subcellularLocation>
</comment>
<organism evidence="6 7">
    <name type="scientific">Robiginitalea marina</name>
    <dbReference type="NCBI Taxonomy" id="2954105"/>
    <lineage>
        <taxon>Bacteria</taxon>
        <taxon>Pseudomonadati</taxon>
        <taxon>Bacteroidota</taxon>
        <taxon>Flavobacteriia</taxon>
        <taxon>Flavobacteriales</taxon>
        <taxon>Flavobacteriaceae</taxon>
        <taxon>Robiginitalea</taxon>
    </lineage>
</organism>
<comment type="similarity">
    <text evidence="4 5">Belongs to the RNA methyltransferase RlmH family.</text>
</comment>
<keyword evidence="2 5" id="KW-0808">Transferase</keyword>
<dbReference type="InterPro" id="IPR029026">
    <property type="entry name" value="tRNA_m1G_MTases_N"/>
</dbReference>
<feature type="binding site" evidence="5">
    <location>
        <position position="105"/>
    </location>
    <ligand>
        <name>S-adenosyl-L-methionine</name>
        <dbReference type="ChEBI" id="CHEBI:59789"/>
    </ligand>
</feature>
<dbReference type="SUPFAM" id="SSF75217">
    <property type="entry name" value="alpha/beta knot"/>
    <property type="match status" value="1"/>
</dbReference>
<dbReference type="NCBIfam" id="NF000990">
    <property type="entry name" value="PRK00103.2-4"/>
    <property type="match status" value="1"/>
</dbReference>
<dbReference type="InterPro" id="IPR003742">
    <property type="entry name" value="RlmH-like"/>
</dbReference>
<keyword evidence="5" id="KW-0698">rRNA processing</keyword>
<dbReference type="InterPro" id="IPR029028">
    <property type="entry name" value="Alpha/beta_knot_MTases"/>
</dbReference>
<comment type="caution">
    <text evidence="6">The sequence shown here is derived from an EMBL/GenBank/DDBJ whole genome shotgun (WGS) entry which is preliminary data.</text>
</comment>
<evidence type="ECO:0000256" key="4">
    <source>
        <dbReference type="ARBA" id="ARBA00038303"/>
    </source>
</evidence>
<dbReference type="PIRSF" id="PIRSF004505">
    <property type="entry name" value="MT_bac"/>
    <property type="match status" value="1"/>
</dbReference>
<keyword evidence="1 5" id="KW-0489">Methyltransferase</keyword>
<comment type="catalytic activity">
    <reaction evidence="5">
        <text>pseudouridine(1915) in 23S rRNA + S-adenosyl-L-methionine = N(3)-methylpseudouridine(1915) in 23S rRNA + S-adenosyl-L-homocysteine + H(+)</text>
        <dbReference type="Rhea" id="RHEA:42752"/>
        <dbReference type="Rhea" id="RHEA-COMP:10221"/>
        <dbReference type="Rhea" id="RHEA-COMP:10222"/>
        <dbReference type="ChEBI" id="CHEBI:15378"/>
        <dbReference type="ChEBI" id="CHEBI:57856"/>
        <dbReference type="ChEBI" id="CHEBI:59789"/>
        <dbReference type="ChEBI" id="CHEBI:65314"/>
        <dbReference type="ChEBI" id="CHEBI:74486"/>
        <dbReference type="EC" id="2.1.1.177"/>
    </reaction>
</comment>
<evidence type="ECO:0000256" key="5">
    <source>
        <dbReference type="HAMAP-Rule" id="MF_00658"/>
    </source>
</evidence>
<dbReference type="EMBL" id="JAMXIB010000017">
    <property type="protein sequence ID" value="MCO5725980.1"/>
    <property type="molecule type" value="Genomic_DNA"/>
</dbReference>
<accession>A0ABT1B120</accession>
<gene>
    <name evidence="5 6" type="primary">rlmH</name>
    <name evidence="6" type="ORF">NG653_14040</name>
</gene>
<dbReference type="PANTHER" id="PTHR33603:SF1">
    <property type="entry name" value="RIBOSOMAL RNA LARGE SUBUNIT METHYLTRANSFERASE H"/>
    <property type="match status" value="1"/>
</dbReference>
<dbReference type="RefSeq" id="WP_252742352.1">
    <property type="nucleotide sequence ID" value="NZ_JAMXIB010000017.1"/>
</dbReference>
<evidence type="ECO:0000256" key="1">
    <source>
        <dbReference type="ARBA" id="ARBA00022603"/>
    </source>
</evidence>
<dbReference type="CDD" id="cd18081">
    <property type="entry name" value="RlmH-like"/>
    <property type="match status" value="1"/>
</dbReference>
<protein>
    <recommendedName>
        <fullName evidence="5">Ribosomal RNA large subunit methyltransferase H</fullName>
        <ecNumber evidence="5">2.1.1.177</ecNumber>
    </recommendedName>
    <alternativeName>
        <fullName evidence="5">23S rRNA (pseudouridine1915-N3)-methyltransferase</fullName>
    </alternativeName>
    <alternativeName>
        <fullName evidence="5">23S rRNA m3Psi1915 methyltransferase</fullName>
    </alternativeName>
    <alternativeName>
        <fullName evidence="5">rRNA (pseudouridine-N3-)-methyltransferase RlmH</fullName>
    </alternativeName>
</protein>
<comment type="function">
    <text evidence="5">Specifically methylates the pseudouridine at position 1915 (m3Psi1915) in 23S rRNA.</text>
</comment>